<feature type="domain" description="Ribbon-helix-helix protein CopG" evidence="1">
    <location>
        <begin position="6"/>
        <end position="43"/>
    </location>
</feature>
<sequence>MGQSKKIMISLPDSLLKEVDEIVSLEKKNRSECIREAMKLYIQEKRKLEIRESLKKGYVEMANINLAIAESAMSADFNALDLYEAILSESE</sequence>
<protein>
    <submittedName>
        <fullName evidence="2">Transcriptional regulator, CopG family</fullName>
    </submittedName>
</protein>
<reference evidence="2 3" key="1">
    <citation type="submission" date="2017-02" db="EMBL/GenBank/DDBJ databases">
        <authorList>
            <person name="Peterson S.W."/>
        </authorList>
    </citation>
    <scope>NUCLEOTIDE SEQUENCE [LARGE SCALE GENOMIC DNA]</scope>
    <source>
        <strain evidence="2 3">DSM 15102</strain>
    </source>
</reference>
<dbReference type="EMBL" id="FUWV01000012">
    <property type="protein sequence ID" value="SJZ81242.1"/>
    <property type="molecule type" value="Genomic_DNA"/>
</dbReference>
<name>A0A1T4NPW8_9FIRM</name>
<dbReference type="GO" id="GO:0006355">
    <property type="term" value="P:regulation of DNA-templated transcription"/>
    <property type="evidence" value="ECO:0007669"/>
    <property type="project" value="InterPro"/>
</dbReference>
<dbReference type="CDD" id="cd22231">
    <property type="entry name" value="RHH_NikR_HicB-like"/>
    <property type="match status" value="1"/>
</dbReference>
<dbReference type="Pfam" id="PF01402">
    <property type="entry name" value="RHH_1"/>
    <property type="match status" value="1"/>
</dbReference>
<dbReference type="InterPro" id="IPR002145">
    <property type="entry name" value="CopG"/>
</dbReference>
<accession>A0A1T4NPW8</accession>
<keyword evidence="3" id="KW-1185">Reference proteome</keyword>
<evidence type="ECO:0000313" key="2">
    <source>
        <dbReference type="EMBL" id="SJZ81242.1"/>
    </source>
</evidence>
<dbReference type="InterPro" id="IPR013321">
    <property type="entry name" value="Arc_rbn_hlx_hlx"/>
</dbReference>
<dbReference type="Gene3D" id="1.10.1220.10">
    <property type="entry name" value="Met repressor-like"/>
    <property type="match status" value="1"/>
</dbReference>
<evidence type="ECO:0000259" key="1">
    <source>
        <dbReference type="Pfam" id="PF01402"/>
    </source>
</evidence>
<dbReference type="AlphaFoldDB" id="A0A1T4NPW8"/>
<dbReference type="Proteomes" id="UP000196365">
    <property type="component" value="Unassembled WGS sequence"/>
</dbReference>
<evidence type="ECO:0000313" key="3">
    <source>
        <dbReference type="Proteomes" id="UP000196365"/>
    </source>
</evidence>
<organism evidence="2 3">
    <name type="scientific">Garciella nitratireducens DSM 15102</name>
    <dbReference type="NCBI Taxonomy" id="1121911"/>
    <lineage>
        <taxon>Bacteria</taxon>
        <taxon>Bacillati</taxon>
        <taxon>Bacillota</taxon>
        <taxon>Clostridia</taxon>
        <taxon>Eubacteriales</taxon>
        <taxon>Eubacteriaceae</taxon>
        <taxon>Garciella</taxon>
    </lineage>
</organism>
<proteinExistence type="predicted"/>
<dbReference type="SUPFAM" id="SSF47598">
    <property type="entry name" value="Ribbon-helix-helix"/>
    <property type="match status" value="1"/>
</dbReference>
<gene>
    <name evidence="2" type="ORF">SAMN02745973_01758</name>
</gene>
<dbReference type="RefSeq" id="WP_087679139.1">
    <property type="nucleotide sequence ID" value="NZ_FUWV01000012.1"/>
</dbReference>
<dbReference type="OrthoDB" id="1634058at2"/>
<dbReference type="InterPro" id="IPR010985">
    <property type="entry name" value="Ribbon_hlx_hlx"/>
</dbReference>